<dbReference type="SUPFAM" id="SSF56645">
    <property type="entry name" value="Acyl-CoA dehydrogenase NM domain-like"/>
    <property type="match status" value="1"/>
</dbReference>
<sequence length="356" mass="37838">MSENATAVRSWRRHLPGVREYVGGRAEATDRGETDLRDTLRHLGERDLLGLDSAPGDTSVADVARLIELIATECLSSAFSFWAHRMTIEYLRGAEPGSVLAQLRDGLAAGTEVGSTAMAAALQEVAGMRTVPVVATPGPGGFRLDGPIRWASNLVPGAAVVLPARVGDTDERVVVVVRTDDPGVSVAPPQRLLALDATASSSITLSGAWADAEHVVADDLRAFVRRARPVLLLLQTAFCVGLAGRALEEARSAATGEGSVLAADVEDLGARLARVDEEARHAQRRPASADPRAVTRLRFDAARLTLEATRLEATARGGLGYVVSSPTNRRLREAAFLPAQSPSEIQLRWELSRPPG</sequence>
<proteinExistence type="predicted"/>
<organism evidence="1 2">
    <name type="scientific">Streptosporangium carneum</name>
    <dbReference type="NCBI Taxonomy" id="47481"/>
    <lineage>
        <taxon>Bacteria</taxon>
        <taxon>Bacillati</taxon>
        <taxon>Actinomycetota</taxon>
        <taxon>Actinomycetes</taxon>
        <taxon>Streptosporangiales</taxon>
        <taxon>Streptosporangiaceae</taxon>
        <taxon>Streptosporangium</taxon>
    </lineage>
</organism>
<name>A0A9W6I5H8_9ACTN</name>
<reference evidence="1" key="2">
    <citation type="submission" date="2023-01" db="EMBL/GenBank/DDBJ databases">
        <authorList>
            <person name="Sun Q."/>
            <person name="Evtushenko L."/>
        </authorList>
    </citation>
    <scope>NUCLEOTIDE SEQUENCE</scope>
    <source>
        <strain evidence="1">VKM Ac-2007</strain>
    </source>
</reference>
<dbReference type="Gene3D" id="2.40.110.10">
    <property type="entry name" value="Butyryl-CoA Dehydrogenase, subunit A, domain 2"/>
    <property type="match status" value="1"/>
</dbReference>
<evidence type="ECO:0000313" key="2">
    <source>
        <dbReference type="Proteomes" id="UP001143474"/>
    </source>
</evidence>
<dbReference type="AlphaFoldDB" id="A0A9W6I5H8"/>
<dbReference type="GO" id="GO:0016627">
    <property type="term" value="F:oxidoreductase activity, acting on the CH-CH group of donors"/>
    <property type="evidence" value="ECO:0007669"/>
    <property type="project" value="InterPro"/>
</dbReference>
<protein>
    <submittedName>
        <fullName evidence="1">NrtC protein</fullName>
    </submittedName>
</protein>
<dbReference type="RefSeq" id="WP_271219715.1">
    <property type="nucleotide sequence ID" value="NZ_BAAAVD010000049.1"/>
</dbReference>
<dbReference type="EMBL" id="BSEV01000011">
    <property type="protein sequence ID" value="GLK11329.1"/>
    <property type="molecule type" value="Genomic_DNA"/>
</dbReference>
<keyword evidence="2" id="KW-1185">Reference proteome</keyword>
<evidence type="ECO:0000313" key="1">
    <source>
        <dbReference type="EMBL" id="GLK11329.1"/>
    </source>
</evidence>
<comment type="caution">
    <text evidence="1">The sequence shown here is derived from an EMBL/GenBank/DDBJ whole genome shotgun (WGS) entry which is preliminary data.</text>
</comment>
<dbReference type="InterPro" id="IPR009100">
    <property type="entry name" value="AcylCoA_DH/oxidase_NM_dom_sf"/>
</dbReference>
<reference evidence="1" key="1">
    <citation type="journal article" date="2014" name="Int. J. Syst. Evol. Microbiol.">
        <title>Complete genome sequence of Corynebacterium casei LMG S-19264T (=DSM 44701T), isolated from a smear-ripened cheese.</title>
        <authorList>
            <consortium name="US DOE Joint Genome Institute (JGI-PGF)"/>
            <person name="Walter F."/>
            <person name="Albersmeier A."/>
            <person name="Kalinowski J."/>
            <person name="Ruckert C."/>
        </authorList>
    </citation>
    <scope>NUCLEOTIDE SEQUENCE</scope>
    <source>
        <strain evidence="1">VKM Ac-2007</strain>
    </source>
</reference>
<dbReference type="InterPro" id="IPR046373">
    <property type="entry name" value="Acyl-CoA_Oxase/DH_mid-dom_sf"/>
</dbReference>
<gene>
    <name evidence="1" type="ORF">GCM10017600_47360</name>
</gene>
<accession>A0A9W6I5H8</accession>
<dbReference type="Proteomes" id="UP001143474">
    <property type="component" value="Unassembled WGS sequence"/>
</dbReference>